<name>A0AAN9QLZ2_CANGL</name>
<dbReference type="AlphaFoldDB" id="A0AAN9QLZ2"/>
<keyword evidence="2" id="KW-1185">Reference proteome</keyword>
<sequence length="74" mass="8516">MLNKGWNLRRNEFVLYVAAHLPPVNNPTRIHVSIHLLSEFHPFPQIIIAKISLIYFPSNLSESSHSPLGIPRYL</sequence>
<reference evidence="1 2" key="1">
    <citation type="submission" date="2024-01" db="EMBL/GenBank/DDBJ databases">
        <title>The genomes of 5 underutilized Papilionoideae crops provide insights into root nodulation and disease resistanc.</title>
        <authorList>
            <person name="Jiang F."/>
        </authorList>
    </citation>
    <scope>NUCLEOTIDE SEQUENCE [LARGE SCALE GENOMIC DNA]</scope>
    <source>
        <strain evidence="1">LVBAO_FW01</strain>
        <tissue evidence="1">Leaves</tissue>
    </source>
</reference>
<evidence type="ECO:0000313" key="1">
    <source>
        <dbReference type="EMBL" id="KAK7336183.1"/>
    </source>
</evidence>
<dbReference type="Proteomes" id="UP001367508">
    <property type="component" value="Unassembled WGS sequence"/>
</dbReference>
<accession>A0AAN9QLZ2</accession>
<organism evidence="1 2">
    <name type="scientific">Canavalia gladiata</name>
    <name type="common">Sword bean</name>
    <name type="synonym">Dolichos gladiatus</name>
    <dbReference type="NCBI Taxonomy" id="3824"/>
    <lineage>
        <taxon>Eukaryota</taxon>
        <taxon>Viridiplantae</taxon>
        <taxon>Streptophyta</taxon>
        <taxon>Embryophyta</taxon>
        <taxon>Tracheophyta</taxon>
        <taxon>Spermatophyta</taxon>
        <taxon>Magnoliopsida</taxon>
        <taxon>eudicotyledons</taxon>
        <taxon>Gunneridae</taxon>
        <taxon>Pentapetalae</taxon>
        <taxon>rosids</taxon>
        <taxon>fabids</taxon>
        <taxon>Fabales</taxon>
        <taxon>Fabaceae</taxon>
        <taxon>Papilionoideae</taxon>
        <taxon>50 kb inversion clade</taxon>
        <taxon>NPAAA clade</taxon>
        <taxon>indigoferoid/millettioid clade</taxon>
        <taxon>Phaseoleae</taxon>
        <taxon>Canavalia</taxon>
    </lineage>
</organism>
<comment type="caution">
    <text evidence="1">The sequence shown here is derived from an EMBL/GenBank/DDBJ whole genome shotgun (WGS) entry which is preliminary data.</text>
</comment>
<protein>
    <submittedName>
        <fullName evidence="1">Uncharacterized protein</fullName>
    </submittedName>
</protein>
<proteinExistence type="predicted"/>
<gene>
    <name evidence="1" type="ORF">VNO77_16716</name>
</gene>
<evidence type="ECO:0000313" key="2">
    <source>
        <dbReference type="Proteomes" id="UP001367508"/>
    </source>
</evidence>
<dbReference type="EMBL" id="JAYMYQ010000004">
    <property type="protein sequence ID" value="KAK7336183.1"/>
    <property type="molecule type" value="Genomic_DNA"/>
</dbReference>